<evidence type="ECO:0000313" key="2">
    <source>
        <dbReference type="EMBL" id="KAF7314885.1"/>
    </source>
</evidence>
<comment type="caution">
    <text evidence="2">The sequence shown here is derived from an EMBL/GenBank/DDBJ whole genome shotgun (WGS) entry which is preliminary data.</text>
</comment>
<dbReference type="AlphaFoldDB" id="A0A8H6T9Z0"/>
<accession>A0A8H6T9Z0</accession>
<feature type="region of interest" description="Disordered" evidence="1">
    <location>
        <begin position="105"/>
        <end position="141"/>
    </location>
</feature>
<organism evidence="2 3">
    <name type="scientific">Mycena indigotica</name>
    <dbReference type="NCBI Taxonomy" id="2126181"/>
    <lineage>
        <taxon>Eukaryota</taxon>
        <taxon>Fungi</taxon>
        <taxon>Dikarya</taxon>
        <taxon>Basidiomycota</taxon>
        <taxon>Agaricomycotina</taxon>
        <taxon>Agaricomycetes</taxon>
        <taxon>Agaricomycetidae</taxon>
        <taxon>Agaricales</taxon>
        <taxon>Marasmiineae</taxon>
        <taxon>Mycenaceae</taxon>
        <taxon>Mycena</taxon>
    </lineage>
</organism>
<gene>
    <name evidence="2" type="ORF">MIND_00002200</name>
</gene>
<sequence>MQPATPATVPHWQQVRSIQILLIPQQSHEEFQEEVFRGMTDNLDIFALKVPAADTRWEKLRSEGWNNMYKTIEMAKEWCCSENLPLNAQEVVVWHLTKLVELQRSAPAPAPAGEPSLETSKPPPASGNPSESQSGVDAATA</sequence>
<keyword evidence="3" id="KW-1185">Reference proteome</keyword>
<evidence type="ECO:0000313" key="3">
    <source>
        <dbReference type="Proteomes" id="UP000636479"/>
    </source>
</evidence>
<name>A0A8H6T9Z0_9AGAR</name>
<dbReference type="RefSeq" id="XP_037224908.1">
    <property type="nucleotide sequence ID" value="XM_037356998.1"/>
</dbReference>
<proteinExistence type="predicted"/>
<dbReference type="Proteomes" id="UP000636479">
    <property type="component" value="Unassembled WGS sequence"/>
</dbReference>
<evidence type="ECO:0000256" key="1">
    <source>
        <dbReference type="SAM" id="MobiDB-lite"/>
    </source>
</evidence>
<reference evidence="2" key="1">
    <citation type="submission" date="2020-05" db="EMBL/GenBank/DDBJ databases">
        <title>Mycena genomes resolve the evolution of fungal bioluminescence.</title>
        <authorList>
            <person name="Tsai I.J."/>
        </authorList>
    </citation>
    <scope>NUCLEOTIDE SEQUENCE</scope>
    <source>
        <strain evidence="2">171206Taipei</strain>
    </source>
</reference>
<dbReference type="GeneID" id="59339514"/>
<dbReference type="EMBL" id="JACAZF010000001">
    <property type="protein sequence ID" value="KAF7314885.1"/>
    <property type="molecule type" value="Genomic_DNA"/>
</dbReference>
<protein>
    <submittedName>
        <fullName evidence="2">Uncharacterized protein</fullName>
    </submittedName>
</protein>